<sequence>MFFFPELFVNSYYSVSYFVFQNVSSLILAV</sequence>
<evidence type="ECO:0000313" key="1">
    <source>
        <dbReference type="EMBL" id="DAE25708.1"/>
    </source>
</evidence>
<proteinExistence type="predicted"/>
<dbReference type="EMBL" id="BK015800">
    <property type="protein sequence ID" value="DAE25708.1"/>
    <property type="molecule type" value="Genomic_DNA"/>
</dbReference>
<organism evidence="1">
    <name type="scientific">Siphoviridae sp. ctC6Q17</name>
    <dbReference type="NCBI Taxonomy" id="2827271"/>
    <lineage>
        <taxon>Viruses</taxon>
        <taxon>Duplodnaviria</taxon>
        <taxon>Heunggongvirae</taxon>
        <taxon>Uroviricota</taxon>
        <taxon>Caudoviricetes</taxon>
    </lineage>
</organism>
<protein>
    <submittedName>
        <fullName evidence="1">Uncharacterized protein</fullName>
    </submittedName>
</protein>
<accession>A0A8S5R439</accession>
<name>A0A8S5R439_9CAUD</name>
<reference evidence="1" key="1">
    <citation type="journal article" date="2021" name="Proc. Natl. Acad. Sci. U.S.A.">
        <title>A Catalog of Tens of Thousands of Viruses from Human Metagenomes Reveals Hidden Associations with Chronic Diseases.</title>
        <authorList>
            <person name="Tisza M.J."/>
            <person name="Buck C.B."/>
        </authorList>
    </citation>
    <scope>NUCLEOTIDE SEQUENCE</scope>
    <source>
        <strain evidence="1">CtC6Q17</strain>
    </source>
</reference>